<evidence type="ECO:0000313" key="3">
    <source>
        <dbReference type="Proteomes" id="UP001586593"/>
    </source>
</evidence>
<comment type="caution">
    <text evidence="2">The sequence shown here is derived from an EMBL/GenBank/DDBJ whole genome shotgun (WGS) entry which is preliminary data.</text>
</comment>
<feature type="compositionally biased region" description="Low complexity" evidence="1">
    <location>
        <begin position="428"/>
        <end position="441"/>
    </location>
</feature>
<proteinExistence type="predicted"/>
<feature type="compositionally biased region" description="Basic residues" evidence="1">
    <location>
        <begin position="467"/>
        <end position="483"/>
    </location>
</feature>
<name>A0ABR3WD27_9PEZI</name>
<keyword evidence="3" id="KW-1185">Reference proteome</keyword>
<dbReference type="EMBL" id="JAZHXJ010000511">
    <property type="protein sequence ID" value="KAL1858868.1"/>
    <property type="molecule type" value="Genomic_DNA"/>
</dbReference>
<feature type="compositionally biased region" description="Basic and acidic residues" evidence="1">
    <location>
        <begin position="280"/>
        <end position="299"/>
    </location>
</feature>
<evidence type="ECO:0000313" key="2">
    <source>
        <dbReference type="EMBL" id="KAL1858868.1"/>
    </source>
</evidence>
<organism evidence="2 3">
    <name type="scientific">Phialemonium thermophilum</name>
    <dbReference type="NCBI Taxonomy" id="223376"/>
    <lineage>
        <taxon>Eukaryota</taxon>
        <taxon>Fungi</taxon>
        <taxon>Dikarya</taxon>
        <taxon>Ascomycota</taxon>
        <taxon>Pezizomycotina</taxon>
        <taxon>Sordariomycetes</taxon>
        <taxon>Sordariomycetidae</taxon>
        <taxon>Cephalothecales</taxon>
        <taxon>Cephalothecaceae</taxon>
        <taxon>Phialemonium</taxon>
    </lineage>
</organism>
<gene>
    <name evidence="2" type="ORF">VTK73DRAFT_7784</name>
</gene>
<feature type="compositionally biased region" description="Polar residues" evidence="1">
    <location>
        <begin position="372"/>
        <end position="388"/>
    </location>
</feature>
<dbReference type="Proteomes" id="UP001586593">
    <property type="component" value="Unassembled WGS sequence"/>
</dbReference>
<reference evidence="2 3" key="1">
    <citation type="journal article" date="2024" name="Commun. Biol.">
        <title>Comparative genomic analysis of thermophilic fungi reveals convergent evolutionary adaptations and gene losses.</title>
        <authorList>
            <person name="Steindorff A.S."/>
            <person name="Aguilar-Pontes M.V."/>
            <person name="Robinson A.J."/>
            <person name="Andreopoulos B."/>
            <person name="LaButti K."/>
            <person name="Kuo A."/>
            <person name="Mondo S."/>
            <person name="Riley R."/>
            <person name="Otillar R."/>
            <person name="Haridas S."/>
            <person name="Lipzen A."/>
            <person name="Grimwood J."/>
            <person name="Schmutz J."/>
            <person name="Clum A."/>
            <person name="Reid I.D."/>
            <person name="Moisan M.C."/>
            <person name="Butler G."/>
            <person name="Nguyen T.T.M."/>
            <person name="Dewar K."/>
            <person name="Conant G."/>
            <person name="Drula E."/>
            <person name="Henrissat B."/>
            <person name="Hansel C."/>
            <person name="Singer S."/>
            <person name="Hutchinson M.I."/>
            <person name="de Vries R.P."/>
            <person name="Natvig D.O."/>
            <person name="Powell A.J."/>
            <person name="Tsang A."/>
            <person name="Grigoriev I.V."/>
        </authorList>
    </citation>
    <scope>NUCLEOTIDE SEQUENCE [LARGE SCALE GENOMIC DNA]</scope>
    <source>
        <strain evidence="2 3">ATCC 24622</strain>
    </source>
</reference>
<feature type="region of interest" description="Disordered" evidence="1">
    <location>
        <begin position="247"/>
        <end position="483"/>
    </location>
</feature>
<sequence length="483" mass="53188">MLDVAGPQTTVRESAALRVHFWLAHGFIPYGPVEVLSVLDPPGMAAEMPLRRSPSTRSGYALRESGVSSQILNGSKALHTPARVLQWVAHVPQSASFPSPPGWARDGFHVDDLSRVAEALLAVDWHDWGYLVWKSGCRFWTAVLESGASPLRVRSNRRLVYAFLRPLLQQSRREDALSVLDWDATDAGYHPVKVKEYVRFERAVAGLIRRDLQWAAEGLGTLFITRRAFQDSVYALLDPLGPDRLVASTSDLDTPPAESRPGAGPSVDGQIAAAVAEQRAPGEEPRRAVVSDPYGERSAPRSPDAPAELNRSADTDSPTQPPEPSAEPDAHDEPGPLVASDAQDQSPRTAHSPPDKKNKTAPEGNRPPTRPRSPSFQSTEDSDFSQGSRRNRGVHWGARSQSSIEGPGEDTSSLDRELAHRRRRSELGLRLGTTGQRGTCGSFRLSKPGRTLTVTWRPGSPRSPRSPPRRLRSCSRRWRRRKR</sequence>
<accession>A0ABR3WD27</accession>
<evidence type="ECO:0000256" key="1">
    <source>
        <dbReference type="SAM" id="MobiDB-lite"/>
    </source>
</evidence>
<protein>
    <submittedName>
        <fullName evidence="2">Uncharacterized protein</fullName>
    </submittedName>
</protein>